<evidence type="ECO:0000313" key="2">
    <source>
        <dbReference type="EMBL" id="GEU57825.1"/>
    </source>
</evidence>
<feature type="region of interest" description="Disordered" evidence="1">
    <location>
        <begin position="272"/>
        <end position="353"/>
    </location>
</feature>
<feature type="compositionally biased region" description="Basic and acidic residues" evidence="1">
    <location>
        <begin position="51"/>
        <end position="64"/>
    </location>
</feature>
<name>A0A6L2LC34_TANCI</name>
<sequence>MSTIHDYYKPQSYLINEVNTSRSGEDSIKHQDDLTDVVPPISHDSPLLEGHTPRSDKEEAKTTHDKVITRLKLRVKRLKKKRKARTSQPINMRLFKGRVKTSTYKSLGKDASKQGRNDDKIEELNLTDGADTKVLVEDNGSGEKTLIKLRSKKEKKKGVAFRDVEEPPRLTRSTITLQPLLTVDPKDKEFDEIQARMDADHELAVRMTHEEQEKYTIKESARLLAEYFIKRKKQLVAKRAEAKRNQPPTRTQVRNTMITYLKHIDDFIPMDSKKEEKKSVETESKGKKGKRIKRVADSTLKQKSSKKQKMMHEQESAKSDEEESADYEHEKEELRTWEVPSFDKPKPQPQALPNCPPLDASLGTQRGLKPPIKPQSPNSFRMKVLDNLTIQTPPLSLVASFHLRDMYCYYRLCIDDPKKHYGFKPGLLRHSGSLGVNFSKLEMIDDDWGLESKEVYFLGRALNSPIWPKEVEKVIFDEKNHPNRVSAQPKVPDESKDKTTSTNEGISTKLGVLDVPKDQYKSENVSWGNSEDDDRHNDDGDDDDVDSDAGGDIEASDSEKTNYDKDEIPNLNQNKDEDEEDYVHTPNSFKFTKDDEEYEELYKDVNMRSYTIEFEKKAKDERKRYIGHVEKSVKDIIKDEVKAKSSSQLKSTYVAAVSLTEFELKKILLYKMQKSKLYRATQEHKDIYDALVKSYKLYKDLFESYGKLYSLKRDHEDKDKNEDHSTVSNQRLKKQKTSKDVEPSKGFKSKESKSSSSNGIKSQSKSFAFNMLKGTCRSRVELEYHFKECYKDVIDRLDWNNLKGQEYPFDLSKPLSLIEDQGRQVVTVNYFINNNLEYLKGGSSSRKYTNSTTKTKAAKYDDIQGIEDMVPSL</sequence>
<feature type="compositionally biased region" description="Basic and acidic residues" evidence="1">
    <location>
        <begin position="326"/>
        <end position="346"/>
    </location>
</feature>
<comment type="caution">
    <text evidence="2">The sequence shown here is derived from an EMBL/GenBank/DDBJ whole genome shotgun (WGS) entry which is preliminary data.</text>
</comment>
<feature type="compositionally biased region" description="Basic and acidic residues" evidence="1">
    <location>
        <begin position="272"/>
        <end position="286"/>
    </location>
</feature>
<feature type="region of interest" description="Disordered" evidence="1">
    <location>
        <begin position="35"/>
        <end position="64"/>
    </location>
</feature>
<protein>
    <submittedName>
        <fullName evidence="2">Uncharacterized protein</fullName>
    </submittedName>
</protein>
<accession>A0A6L2LC34</accession>
<feature type="compositionally biased region" description="Acidic residues" evidence="1">
    <location>
        <begin position="539"/>
        <end position="556"/>
    </location>
</feature>
<feature type="compositionally biased region" description="Basic and acidic residues" evidence="1">
    <location>
        <begin position="715"/>
        <end position="725"/>
    </location>
</feature>
<organism evidence="2">
    <name type="scientific">Tanacetum cinerariifolium</name>
    <name type="common">Dalmatian daisy</name>
    <name type="synonym">Chrysanthemum cinerariifolium</name>
    <dbReference type="NCBI Taxonomy" id="118510"/>
    <lineage>
        <taxon>Eukaryota</taxon>
        <taxon>Viridiplantae</taxon>
        <taxon>Streptophyta</taxon>
        <taxon>Embryophyta</taxon>
        <taxon>Tracheophyta</taxon>
        <taxon>Spermatophyta</taxon>
        <taxon>Magnoliopsida</taxon>
        <taxon>eudicotyledons</taxon>
        <taxon>Gunneridae</taxon>
        <taxon>Pentapetalae</taxon>
        <taxon>asterids</taxon>
        <taxon>campanulids</taxon>
        <taxon>Asterales</taxon>
        <taxon>Asteraceae</taxon>
        <taxon>Asteroideae</taxon>
        <taxon>Anthemideae</taxon>
        <taxon>Anthemidinae</taxon>
        <taxon>Tanacetum</taxon>
    </lineage>
</organism>
<feature type="compositionally biased region" description="Basic and acidic residues" evidence="1">
    <location>
        <begin position="557"/>
        <end position="568"/>
    </location>
</feature>
<dbReference type="AlphaFoldDB" id="A0A6L2LC34"/>
<proteinExistence type="predicted"/>
<gene>
    <name evidence="2" type="ORF">Tci_029803</name>
</gene>
<feature type="compositionally biased region" description="Basic and acidic residues" evidence="1">
    <location>
        <begin position="737"/>
        <end position="753"/>
    </location>
</feature>
<reference evidence="2" key="1">
    <citation type="journal article" date="2019" name="Sci. Rep.">
        <title>Draft genome of Tanacetum cinerariifolium, the natural source of mosquito coil.</title>
        <authorList>
            <person name="Yamashiro T."/>
            <person name="Shiraishi A."/>
            <person name="Satake H."/>
            <person name="Nakayama K."/>
        </authorList>
    </citation>
    <scope>NUCLEOTIDE SEQUENCE</scope>
</reference>
<dbReference type="EMBL" id="BKCJ010003899">
    <property type="protein sequence ID" value="GEU57825.1"/>
    <property type="molecule type" value="Genomic_DNA"/>
</dbReference>
<feature type="region of interest" description="Disordered" evidence="1">
    <location>
        <begin position="359"/>
        <end position="378"/>
    </location>
</feature>
<feature type="region of interest" description="Disordered" evidence="1">
    <location>
        <begin position="715"/>
        <end position="761"/>
    </location>
</feature>
<feature type="region of interest" description="Disordered" evidence="1">
    <location>
        <begin position="478"/>
        <end position="589"/>
    </location>
</feature>
<feature type="compositionally biased region" description="Basic and acidic residues" evidence="1">
    <location>
        <begin position="310"/>
        <end position="319"/>
    </location>
</feature>
<evidence type="ECO:0000256" key="1">
    <source>
        <dbReference type="SAM" id="MobiDB-lite"/>
    </source>
</evidence>